<dbReference type="EMBL" id="CAMGYJ010000003">
    <property type="protein sequence ID" value="CAI0395823.1"/>
    <property type="molecule type" value="Genomic_DNA"/>
</dbReference>
<keyword evidence="3" id="KW-1185">Reference proteome</keyword>
<feature type="region of interest" description="Disordered" evidence="1">
    <location>
        <begin position="90"/>
        <end position="115"/>
    </location>
</feature>
<evidence type="ECO:0000313" key="2">
    <source>
        <dbReference type="EMBL" id="CAI0395823.1"/>
    </source>
</evidence>
<sequence length="115" mass="13045">MPNLFLCSSPNCLSSLSPSRHLYIHYHHPLCSQHSHHHQPSIHQNNTTAKSFSLSPSLLLPEQSHTASTHPSSPLTLSILSLPHEVSRRYHRRSDSYHDTSNSFHRESLPLSLEP</sequence>
<organism evidence="2 3">
    <name type="scientific">Linum tenue</name>
    <dbReference type="NCBI Taxonomy" id="586396"/>
    <lineage>
        <taxon>Eukaryota</taxon>
        <taxon>Viridiplantae</taxon>
        <taxon>Streptophyta</taxon>
        <taxon>Embryophyta</taxon>
        <taxon>Tracheophyta</taxon>
        <taxon>Spermatophyta</taxon>
        <taxon>Magnoliopsida</taxon>
        <taxon>eudicotyledons</taxon>
        <taxon>Gunneridae</taxon>
        <taxon>Pentapetalae</taxon>
        <taxon>rosids</taxon>
        <taxon>fabids</taxon>
        <taxon>Malpighiales</taxon>
        <taxon>Linaceae</taxon>
        <taxon>Linum</taxon>
    </lineage>
</organism>
<evidence type="ECO:0000256" key="1">
    <source>
        <dbReference type="SAM" id="MobiDB-lite"/>
    </source>
</evidence>
<comment type="caution">
    <text evidence="2">The sequence shown here is derived from an EMBL/GenBank/DDBJ whole genome shotgun (WGS) entry which is preliminary data.</text>
</comment>
<accession>A0AAV0IET8</accession>
<evidence type="ECO:0000313" key="3">
    <source>
        <dbReference type="Proteomes" id="UP001154282"/>
    </source>
</evidence>
<feature type="compositionally biased region" description="Basic and acidic residues" evidence="1">
    <location>
        <begin position="90"/>
        <end position="108"/>
    </location>
</feature>
<proteinExistence type="predicted"/>
<gene>
    <name evidence="2" type="ORF">LITE_LOCUS8877</name>
</gene>
<feature type="region of interest" description="Disordered" evidence="1">
    <location>
        <begin position="32"/>
        <end position="76"/>
    </location>
</feature>
<feature type="compositionally biased region" description="Low complexity" evidence="1">
    <location>
        <begin position="51"/>
        <end position="76"/>
    </location>
</feature>
<dbReference type="Proteomes" id="UP001154282">
    <property type="component" value="Unassembled WGS sequence"/>
</dbReference>
<dbReference type="AlphaFoldDB" id="A0AAV0IET8"/>
<name>A0AAV0IET8_9ROSI</name>
<protein>
    <submittedName>
        <fullName evidence="2">Uncharacterized protein</fullName>
    </submittedName>
</protein>
<reference evidence="2" key="1">
    <citation type="submission" date="2022-08" db="EMBL/GenBank/DDBJ databases">
        <authorList>
            <person name="Gutierrez-Valencia J."/>
        </authorList>
    </citation>
    <scope>NUCLEOTIDE SEQUENCE</scope>
</reference>